<accession>A0ABU8KEH7</accession>
<dbReference type="NCBIfam" id="NF011990">
    <property type="entry name" value="PRK15446.2-6"/>
    <property type="match status" value="1"/>
</dbReference>
<dbReference type="GO" id="GO:0016787">
    <property type="term" value="F:hydrolase activity"/>
    <property type="evidence" value="ECO:0007669"/>
    <property type="project" value="UniProtKB-KW"/>
</dbReference>
<dbReference type="Proteomes" id="UP001366503">
    <property type="component" value="Unassembled WGS sequence"/>
</dbReference>
<dbReference type="NCBIfam" id="NF011984">
    <property type="entry name" value="PRK15446.1-5"/>
    <property type="match status" value="1"/>
</dbReference>
<dbReference type="PANTHER" id="PTHR43135:SF3">
    <property type="entry name" value="ALPHA-D-RIBOSE 1-METHYLPHOSPHONATE 5-TRIPHOSPHATE DIPHOSPHATASE"/>
    <property type="match status" value="1"/>
</dbReference>
<keyword evidence="3" id="KW-1185">Reference proteome</keyword>
<dbReference type="InterPro" id="IPR011059">
    <property type="entry name" value="Metal-dep_hydrolase_composite"/>
</dbReference>
<protein>
    <submittedName>
        <fullName evidence="2">Alpha-D-ribose 1-methylphosphonate 5-triphosphate diphosphatase</fullName>
        <ecNumber evidence="2">3.6.1.63</ecNumber>
    </submittedName>
</protein>
<evidence type="ECO:0000313" key="3">
    <source>
        <dbReference type="Proteomes" id="UP001366503"/>
    </source>
</evidence>
<evidence type="ECO:0000313" key="2">
    <source>
        <dbReference type="EMBL" id="MEI9403254.1"/>
    </source>
</evidence>
<reference evidence="2 3" key="1">
    <citation type="submission" date="2022-12" db="EMBL/GenBank/DDBJ databases">
        <authorList>
            <person name="Muema E."/>
        </authorList>
    </citation>
    <scope>NUCLEOTIDE SEQUENCE [LARGE SCALE GENOMIC DNA]</scope>
    <source>
        <strain evidence="3">1330</strain>
    </source>
</reference>
<dbReference type="InterPro" id="IPR012696">
    <property type="entry name" value="PhnM"/>
</dbReference>
<dbReference type="PANTHER" id="PTHR43135">
    <property type="entry name" value="ALPHA-D-RIBOSE 1-METHYLPHOSPHONATE 5-TRIPHOSPHATE DIPHOSPHATASE"/>
    <property type="match status" value="1"/>
</dbReference>
<dbReference type="SUPFAM" id="SSF51556">
    <property type="entry name" value="Metallo-dependent hydrolases"/>
    <property type="match status" value="1"/>
</dbReference>
<dbReference type="Gene3D" id="3.20.20.140">
    <property type="entry name" value="Metal-dependent hydrolases"/>
    <property type="match status" value="1"/>
</dbReference>
<dbReference type="RefSeq" id="WP_337093656.1">
    <property type="nucleotide sequence ID" value="NZ_JAPYKO010000008.1"/>
</dbReference>
<dbReference type="NCBIfam" id="NF011981">
    <property type="entry name" value="PRK15446.1-2"/>
    <property type="match status" value="1"/>
</dbReference>
<comment type="caution">
    <text evidence="2">The sequence shown here is derived from an EMBL/GenBank/DDBJ whole genome shotgun (WGS) entry which is preliminary data.</text>
</comment>
<name>A0ABU8KEH7_9HYPH</name>
<dbReference type="EC" id="3.6.1.63" evidence="2"/>
<dbReference type="NCBIfam" id="NF011987">
    <property type="entry name" value="PRK15446.2-3"/>
    <property type="match status" value="1"/>
</dbReference>
<dbReference type="EMBL" id="JAPYKO010000008">
    <property type="protein sequence ID" value="MEI9403254.1"/>
    <property type="molecule type" value="Genomic_DNA"/>
</dbReference>
<dbReference type="InterPro" id="IPR032466">
    <property type="entry name" value="Metal_Hydrolase"/>
</dbReference>
<dbReference type="InterPro" id="IPR051781">
    <property type="entry name" value="Metallo-dep_Hydrolase"/>
</dbReference>
<dbReference type="PIRSF" id="PIRSF038971">
    <property type="entry name" value="PhnM"/>
    <property type="match status" value="1"/>
</dbReference>
<proteinExistence type="predicted"/>
<dbReference type="Gene3D" id="2.30.40.10">
    <property type="entry name" value="Urease, subunit C, domain 1"/>
    <property type="match status" value="2"/>
</dbReference>
<dbReference type="NCBIfam" id="NF011983">
    <property type="entry name" value="PRK15446.1-4"/>
    <property type="match status" value="1"/>
</dbReference>
<dbReference type="CDD" id="cd01306">
    <property type="entry name" value="PhnM"/>
    <property type="match status" value="1"/>
</dbReference>
<dbReference type="NCBIfam" id="TIGR02318">
    <property type="entry name" value="phosphono_phnM"/>
    <property type="match status" value="1"/>
</dbReference>
<organism evidence="2 3">
    <name type="scientific">Mesorhizobium argentiipisi</name>
    <dbReference type="NCBI Taxonomy" id="3015175"/>
    <lineage>
        <taxon>Bacteria</taxon>
        <taxon>Pseudomonadati</taxon>
        <taxon>Pseudomonadota</taxon>
        <taxon>Alphaproteobacteria</taxon>
        <taxon>Hyphomicrobiales</taxon>
        <taxon>Phyllobacteriaceae</taxon>
        <taxon>Mesorhizobium</taxon>
    </lineage>
</organism>
<dbReference type="SUPFAM" id="SSF51338">
    <property type="entry name" value="Composite domain of metallo-dependent hydrolases"/>
    <property type="match status" value="1"/>
</dbReference>
<dbReference type="Pfam" id="PF07969">
    <property type="entry name" value="Amidohydro_3"/>
    <property type="match status" value="1"/>
</dbReference>
<evidence type="ECO:0000259" key="1">
    <source>
        <dbReference type="Pfam" id="PF07969"/>
    </source>
</evidence>
<feature type="domain" description="Amidohydrolase 3" evidence="1">
    <location>
        <begin position="247"/>
        <end position="378"/>
    </location>
</feature>
<dbReference type="InterPro" id="IPR013108">
    <property type="entry name" value="Amidohydro_3"/>
</dbReference>
<sequence>MTAETVLTNARIVLPDEIVEGSLLLRDGLIVAVEPGAARTGEDMGGDYIIPGLVELHTDHLEGHYAPRPKVRWNPIAAVLAHDAQVATAGITTVLDALRVGMDEDADLKSDDVRKLADAIEDSVRQDRLRADHFIHLRCEVSAPDCLEAFANFETDERVKLASLMDHAPGQRQFVNLETYAYYYQRKLKLTDHDFQKFCEKRMAESARNSGPNRVFISAACHERGIVLASHDDATAGHVDEAIEQGVRVAEFPTTEEAAKASKAAGLGVLMGAPNVMRGASHSGNVSARTLAADGLLDILSSDYIPFSLIQSAFFLGDVVEGISLPQAVAMVSKNPAEAIGLADRGVIEPGRRADLVRVRVDDHVPVVRTVWRQGRRVA</sequence>
<gene>
    <name evidence="2" type="ORF">O7A05_13915</name>
</gene>
<keyword evidence="2" id="KW-0378">Hydrolase</keyword>